<sequence length="66" mass="7582">MSVHPSGYNAWHVQLQSSRVKDDQSPLGLIEQAWREYDNPTRRHSSANGLSPVEFEQRHPQWLAGV</sequence>
<reference evidence="1" key="1">
    <citation type="submission" date="2015-10" db="EMBL/GenBank/DDBJ databases">
        <authorList>
            <person name="Gilbert D.G."/>
        </authorList>
    </citation>
    <scope>NUCLEOTIDE SEQUENCE</scope>
    <source>
        <strain evidence="1">Phyl III-seqv23</strain>
    </source>
</reference>
<dbReference type="EMBL" id="LN899819">
    <property type="protein sequence ID" value="CUV12194.1"/>
    <property type="molecule type" value="Genomic_DNA"/>
</dbReference>
<proteinExistence type="predicted"/>
<dbReference type="AlphaFoldDB" id="A0A0S4TQ54"/>
<gene>
    <name evidence="1" type="ORF">RUN39_v1_320087</name>
</gene>
<evidence type="ECO:0000313" key="1">
    <source>
        <dbReference type="EMBL" id="CUV12194.1"/>
    </source>
</evidence>
<organism evidence="1">
    <name type="scientific">Ralstonia solanacearum</name>
    <name type="common">Pseudomonas solanacearum</name>
    <dbReference type="NCBI Taxonomy" id="305"/>
    <lineage>
        <taxon>Bacteria</taxon>
        <taxon>Pseudomonadati</taxon>
        <taxon>Pseudomonadota</taxon>
        <taxon>Betaproteobacteria</taxon>
        <taxon>Burkholderiales</taxon>
        <taxon>Burkholderiaceae</taxon>
        <taxon>Ralstonia</taxon>
        <taxon>Ralstonia solanacearum species complex</taxon>
    </lineage>
</organism>
<accession>A0A0S4TQ54</accession>
<name>A0A0S4TQ54_RALSL</name>
<protein>
    <submittedName>
        <fullName evidence="1">Uncharacterized protein</fullName>
    </submittedName>
</protein>